<organism evidence="1 2">
    <name type="scientific">Morganella psychrotolerans</name>
    <dbReference type="NCBI Taxonomy" id="368603"/>
    <lineage>
        <taxon>Bacteria</taxon>
        <taxon>Pseudomonadati</taxon>
        <taxon>Pseudomonadota</taxon>
        <taxon>Gammaproteobacteria</taxon>
        <taxon>Enterobacterales</taxon>
        <taxon>Morganellaceae</taxon>
        <taxon>Morganella</taxon>
    </lineage>
</organism>
<dbReference type="InterPro" id="IPR014321">
    <property type="entry name" value="Phageshock_PspD"/>
</dbReference>
<keyword evidence="2" id="KW-1185">Reference proteome</keyword>
<name>A0A1B8HTQ6_9GAMM</name>
<dbReference type="RefSeq" id="WP_067398075.1">
    <property type="nucleotide sequence ID" value="NZ_LZEY01000001.1"/>
</dbReference>
<evidence type="ECO:0008006" key="3">
    <source>
        <dbReference type="Google" id="ProtNLM"/>
    </source>
</evidence>
<proteinExistence type="predicted"/>
<gene>
    <name evidence="1" type="ORF">AYY18_00420</name>
</gene>
<comment type="caution">
    <text evidence="1">The sequence shown here is derived from an EMBL/GenBank/DDBJ whole genome shotgun (WGS) entry which is preliminary data.</text>
</comment>
<protein>
    <recommendedName>
        <fullName evidence="3">Phage shock protein D</fullName>
    </recommendedName>
</protein>
<evidence type="ECO:0000313" key="2">
    <source>
        <dbReference type="Proteomes" id="UP000092377"/>
    </source>
</evidence>
<dbReference type="Proteomes" id="UP000092377">
    <property type="component" value="Unassembled WGS sequence"/>
</dbReference>
<evidence type="ECO:0000313" key="1">
    <source>
        <dbReference type="EMBL" id="OBU13254.1"/>
    </source>
</evidence>
<accession>A0A1B8HTQ6</accession>
<reference evidence="2" key="1">
    <citation type="submission" date="2016-06" db="EMBL/GenBank/DDBJ databases">
        <authorList>
            <person name="Butler K."/>
        </authorList>
    </citation>
    <scope>NUCLEOTIDE SEQUENCE [LARGE SCALE GENOMIC DNA]</scope>
    <source>
        <strain evidence="2">GCSL-Mp20</strain>
    </source>
</reference>
<dbReference type="AlphaFoldDB" id="A0A1B8HTQ6"/>
<dbReference type="EMBL" id="LZEY01000001">
    <property type="protein sequence ID" value="OBU13254.1"/>
    <property type="molecule type" value="Genomic_DNA"/>
</dbReference>
<dbReference type="OrthoDB" id="9904984at2"/>
<dbReference type="Pfam" id="PF09584">
    <property type="entry name" value="Phageshock_PspD"/>
    <property type="match status" value="1"/>
</dbReference>
<sequence>MKLKNKQTLLRFGKTGLRLLTSAALMAAPAGVAGVVLKSVTRQPLRGLVLLALEPALRAGMEKLTRHLPWEKHETTAK</sequence>